<evidence type="ECO:0000256" key="4">
    <source>
        <dbReference type="ARBA" id="ARBA00047303"/>
    </source>
</evidence>
<dbReference type="AlphaFoldDB" id="M1V5U7"/>
<dbReference type="GO" id="GO:0042276">
    <property type="term" value="P:error-prone translesion synthesis"/>
    <property type="evidence" value="ECO:0007669"/>
    <property type="project" value="InterPro"/>
</dbReference>
<dbReference type="Pfam" id="PF03121">
    <property type="entry name" value="Herpes_UL52"/>
    <property type="match status" value="1"/>
</dbReference>
<dbReference type="PANTHER" id="PTHR31399:SF0">
    <property type="entry name" value="DNA-DIRECTED PRIMASE_POLYMERASE PROTEIN"/>
    <property type="match status" value="1"/>
</dbReference>
<dbReference type="GO" id="GO:0009411">
    <property type="term" value="P:response to UV"/>
    <property type="evidence" value="ECO:0007669"/>
    <property type="project" value="TreeGrafter"/>
</dbReference>
<sequence length="506" mass="56976">MSGVSTYTFYGRDFTPTNQARLLSQARNQSTGSARALFRHFEVQSSALAFSEERERALRHSGLTEALFVFARELDATGRRDYFVGTLDSFLYKSWRYVPRCFSEVLREGFACKLFFDLEQRLCPDWADEHRSRVVQQLDAAVERLVRVVREAVRECAGADVGSRFLEVLELDSSIPAKYSRHLIFPGVLLHDNMAVGCFVRTRVLPRLENELPEGFIDISVYSRNRCFRLPYSQKFGRDKVFEPTARWMGSILCALSTEEQRAQVLRTAMLTNAFYETSCSLELPLPRTGGTAPPVHSAKHTPSAPMPVSGLEPGRLRSLFPAIEDYVIEYARSKDTSTWPRIRNWMYFASSRTLLLSMANHRYCARVRRQHQSNHVIYVVDLNQSVMFQKCLDPECANWRSELHALPLVVLGPSCAAEAASATGAEDALDRAALEALTIVEACSGSEDALLYDLVTAAEVQYGGAKQWERATPVNDDGFLGLVEVCELSEDLCAIQMHVNADEFS</sequence>
<dbReference type="InterPro" id="IPR044917">
    <property type="entry name" value="PRIMPOL"/>
</dbReference>
<reference evidence="5 6" key="2">
    <citation type="journal article" date="2007" name="BMC Biol.">
        <title>A 100%-complete sequence reveals unusually simple genomic features in the hot-spring red alga Cyanidioschyzon merolae.</title>
        <authorList>
            <person name="Nozaki H."/>
            <person name="Takano H."/>
            <person name="Misumi O."/>
            <person name="Terasawa K."/>
            <person name="Matsuzaki M."/>
            <person name="Maruyama S."/>
            <person name="Nishida K."/>
            <person name="Yagisawa F."/>
            <person name="Yoshida Y."/>
            <person name="Fujiwara T."/>
            <person name="Takio S."/>
            <person name="Tamura K."/>
            <person name="Chung S.J."/>
            <person name="Nakamura S."/>
            <person name="Kuroiwa H."/>
            <person name="Tanaka K."/>
            <person name="Sato N."/>
            <person name="Kuroiwa T."/>
        </authorList>
    </citation>
    <scope>NUCLEOTIDE SEQUENCE [LARGE SCALE GENOMIC DNA]</scope>
    <source>
        <strain evidence="5 6">10D</strain>
    </source>
</reference>
<evidence type="ECO:0000256" key="1">
    <source>
        <dbReference type="ARBA" id="ARBA00026139"/>
    </source>
</evidence>
<dbReference type="GO" id="GO:0003887">
    <property type="term" value="F:DNA-directed DNA polymerase activity"/>
    <property type="evidence" value="ECO:0007669"/>
    <property type="project" value="UniProtKB-EC"/>
</dbReference>
<evidence type="ECO:0000313" key="6">
    <source>
        <dbReference type="Proteomes" id="UP000007014"/>
    </source>
</evidence>
<dbReference type="EC" id="2.7.7.102" evidence="3"/>
<protein>
    <recommendedName>
        <fullName evidence="1">DNA-directed primase/polymerase protein</fullName>
        <ecNumber evidence="3">2.7.7.102</ecNumber>
    </recommendedName>
</protein>
<dbReference type="GO" id="GO:0005759">
    <property type="term" value="C:mitochondrial matrix"/>
    <property type="evidence" value="ECO:0007669"/>
    <property type="project" value="TreeGrafter"/>
</dbReference>
<evidence type="ECO:0000256" key="3">
    <source>
        <dbReference type="ARBA" id="ARBA00044768"/>
    </source>
</evidence>
<accession>M1V5U7</accession>
<dbReference type="PANTHER" id="PTHR31399">
    <property type="entry name" value="DNA-DIRECTED PRIMASE / POLYMERASE PROTEIN"/>
    <property type="match status" value="1"/>
</dbReference>
<dbReference type="GO" id="GO:0005634">
    <property type="term" value="C:nucleus"/>
    <property type="evidence" value="ECO:0007669"/>
    <property type="project" value="TreeGrafter"/>
</dbReference>
<dbReference type="EMBL" id="AP006496">
    <property type="protein sequence ID" value="BAM81290.1"/>
    <property type="molecule type" value="Genomic_DNA"/>
</dbReference>
<organism evidence="5 6">
    <name type="scientific">Cyanidioschyzon merolae (strain NIES-3377 / 10D)</name>
    <name type="common">Unicellular red alga</name>
    <dbReference type="NCBI Taxonomy" id="280699"/>
    <lineage>
        <taxon>Eukaryota</taxon>
        <taxon>Rhodophyta</taxon>
        <taxon>Bangiophyceae</taxon>
        <taxon>Cyanidiales</taxon>
        <taxon>Cyanidiaceae</taxon>
        <taxon>Cyanidioschyzon</taxon>
    </lineage>
</organism>
<comment type="catalytic activity">
    <reaction evidence="4">
        <text>DNA(n) + a 2'-deoxyribonucleoside 5'-triphosphate = DNA(n+1) + diphosphate</text>
        <dbReference type="Rhea" id="RHEA:22508"/>
        <dbReference type="Rhea" id="RHEA-COMP:17339"/>
        <dbReference type="Rhea" id="RHEA-COMP:17340"/>
        <dbReference type="ChEBI" id="CHEBI:33019"/>
        <dbReference type="ChEBI" id="CHEBI:61560"/>
        <dbReference type="ChEBI" id="CHEBI:173112"/>
        <dbReference type="EC" id="2.7.7.7"/>
    </reaction>
    <physiologicalReaction direction="left-to-right" evidence="4">
        <dbReference type="Rhea" id="RHEA:22509"/>
    </physiologicalReaction>
</comment>
<reference evidence="5 6" key="1">
    <citation type="journal article" date="2004" name="Nature">
        <title>Genome sequence of the ultrasmall unicellular red alga Cyanidioschyzon merolae 10D.</title>
        <authorList>
            <person name="Matsuzaki M."/>
            <person name="Misumi O."/>
            <person name="Shin-i T."/>
            <person name="Maruyama S."/>
            <person name="Takahara M."/>
            <person name="Miyagishima S."/>
            <person name="Mori T."/>
            <person name="Nishida K."/>
            <person name="Yagisawa F."/>
            <person name="Nishida K."/>
            <person name="Yoshida Y."/>
            <person name="Nishimura Y."/>
            <person name="Nakao S."/>
            <person name="Kobayashi T."/>
            <person name="Momoyama Y."/>
            <person name="Higashiyama T."/>
            <person name="Minoda A."/>
            <person name="Sano M."/>
            <person name="Nomoto H."/>
            <person name="Oishi K."/>
            <person name="Hayashi H."/>
            <person name="Ohta F."/>
            <person name="Nishizaka S."/>
            <person name="Haga S."/>
            <person name="Miura S."/>
            <person name="Morishita T."/>
            <person name="Kabeya Y."/>
            <person name="Terasawa K."/>
            <person name="Suzuki Y."/>
            <person name="Ishii Y."/>
            <person name="Asakawa S."/>
            <person name="Takano H."/>
            <person name="Ohta N."/>
            <person name="Kuroiwa H."/>
            <person name="Tanaka K."/>
            <person name="Shimizu N."/>
            <person name="Sugano S."/>
            <person name="Sato N."/>
            <person name="Nozaki H."/>
            <person name="Ogasawara N."/>
            <person name="Kohara Y."/>
            <person name="Kuroiwa T."/>
        </authorList>
    </citation>
    <scope>NUCLEOTIDE SEQUENCE [LARGE SCALE GENOMIC DNA]</scope>
    <source>
        <strain evidence="5 6">10D</strain>
    </source>
</reference>
<gene>
    <name evidence="5" type="ORF">CYME_CMN185C</name>
</gene>
<name>M1V5U7_CYAM1</name>
<keyword evidence="6" id="KW-1185">Reference proteome</keyword>
<dbReference type="RefSeq" id="XP_005537326.1">
    <property type="nucleotide sequence ID" value="XM_005537269.1"/>
</dbReference>
<dbReference type="KEGG" id="cme:CYME_CMN185C"/>
<proteinExistence type="predicted"/>
<dbReference type="Proteomes" id="UP000007014">
    <property type="component" value="Chromosome 14"/>
</dbReference>
<dbReference type="OrthoDB" id="5988181at2759"/>
<comment type="catalytic activity">
    <reaction evidence="2">
        <text>ssDNA + n NTP = ssDNA/pppN(pN)n-1 hybrid + (n-1) diphosphate.</text>
        <dbReference type="EC" id="2.7.7.102"/>
    </reaction>
</comment>
<evidence type="ECO:0000313" key="5">
    <source>
        <dbReference type="EMBL" id="BAM81290.1"/>
    </source>
</evidence>
<dbReference type="GO" id="GO:0006264">
    <property type="term" value="P:mitochondrial DNA replication"/>
    <property type="evidence" value="ECO:0007669"/>
    <property type="project" value="TreeGrafter"/>
</dbReference>
<evidence type="ECO:0000256" key="2">
    <source>
        <dbReference type="ARBA" id="ARBA00044677"/>
    </source>
</evidence>
<dbReference type="GO" id="GO:0031297">
    <property type="term" value="P:replication fork processing"/>
    <property type="evidence" value="ECO:0007669"/>
    <property type="project" value="TreeGrafter"/>
</dbReference>
<dbReference type="GO" id="GO:0003682">
    <property type="term" value="F:chromatin binding"/>
    <property type="evidence" value="ECO:0007669"/>
    <property type="project" value="TreeGrafter"/>
</dbReference>
<dbReference type="GeneID" id="16995424"/>
<dbReference type="STRING" id="280699.M1V5U7"/>